<dbReference type="Gene3D" id="3.30.540.10">
    <property type="entry name" value="Fructose-1,6-Bisphosphatase, subunit A, domain 1"/>
    <property type="match status" value="1"/>
</dbReference>
<dbReference type="Pfam" id="PF00459">
    <property type="entry name" value="Inositol_P"/>
    <property type="match status" value="1"/>
</dbReference>
<dbReference type="PRINTS" id="PR00377">
    <property type="entry name" value="IMPHPHTASES"/>
</dbReference>
<keyword evidence="4" id="KW-0378">Hydrolase</keyword>
<dbReference type="PANTHER" id="PTHR43200:SF6">
    <property type="entry name" value="3'(2'),5'-BISPHOSPHATE NUCLEOTIDASE"/>
    <property type="match status" value="1"/>
</dbReference>
<feature type="binding site" evidence="6">
    <location>
        <position position="86"/>
    </location>
    <ligand>
        <name>Mg(2+)</name>
        <dbReference type="ChEBI" id="CHEBI:18420"/>
        <label>1</label>
        <note>catalytic</note>
    </ligand>
</feature>
<comment type="cofactor">
    <cofactor evidence="1 6">
        <name>Mg(2+)</name>
        <dbReference type="ChEBI" id="CHEBI:18420"/>
    </cofactor>
</comment>
<gene>
    <name evidence="7" type="ORF">CJD35_03705</name>
</gene>
<dbReference type="SUPFAM" id="SSF56655">
    <property type="entry name" value="Carbohydrate phosphatase"/>
    <property type="match status" value="1"/>
</dbReference>
<dbReference type="InterPro" id="IPR000760">
    <property type="entry name" value="Inositol_monophosphatase-like"/>
</dbReference>
<dbReference type="PANTHER" id="PTHR43200">
    <property type="entry name" value="PHOSPHATASE"/>
    <property type="match status" value="1"/>
</dbReference>
<evidence type="ECO:0000256" key="4">
    <source>
        <dbReference type="ARBA" id="ARBA00022801"/>
    </source>
</evidence>
<reference evidence="7 8" key="1">
    <citation type="submission" date="2017-08" db="EMBL/GenBank/DDBJ databases">
        <title>Whole Genome Sequence of Sphingobium hydrophobicum C1: Insights into Adaption to the Electronic-waste Contaminated Sediment.</title>
        <authorList>
            <person name="Song D."/>
            <person name="Chen X."/>
            <person name="Xu M."/>
        </authorList>
    </citation>
    <scope>NUCLEOTIDE SEQUENCE [LARGE SCALE GENOMIC DNA]</scope>
    <source>
        <strain evidence="7 8">C1</strain>
    </source>
</reference>
<dbReference type="EMBL" id="CP022745">
    <property type="protein sequence ID" value="ASY43660.1"/>
    <property type="molecule type" value="Genomic_DNA"/>
</dbReference>
<dbReference type="Proteomes" id="UP000217141">
    <property type="component" value="Chromosome I"/>
</dbReference>
<dbReference type="GO" id="GO:0046872">
    <property type="term" value="F:metal ion binding"/>
    <property type="evidence" value="ECO:0007669"/>
    <property type="project" value="UniProtKB-KW"/>
</dbReference>
<proteinExistence type="inferred from homology"/>
<evidence type="ECO:0000256" key="5">
    <source>
        <dbReference type="ARBA" id="ARBA00022842"/>
    </source>
</evidence>
<dbReference type="CDD" id="cd01641">
    <property type="entry name" value="Bacterial_IMPase_like_1"/>
    <property type="match status" value="1"/>
</dbReference>
<evidence type="ECO:0000256" key="2">
    <source>
        <dbReference type="ARBA" id="ARBA00009759"/>
    </source>
</evidence>
<dbReference type="AlphaFoldDB" id="A0A249MQN2"/>
<feature type="binding site" evidence="6">
    <location>
        <position position="85"/>
    </location>
    <ligand>
        <name>Mg(2+)</name>
        <dbReference type="ChEBI" id="CHEBI:18420"/>
        <label>1</label>
        <note>catalytic</note>
    </ligand>
</feature>
<feature type="binding site" evidence="6">
    <location>
        <position position="213"/>
    </location>
    <ligand>
        <name>Mg(2+)</name>
        <dbReference type="ChEBI" id="CHEBI:18420"/>
        <label>1</label>
        <note>catalytic</note>
    </ligand>
</feature>
<keyword evidence="3 6" id="KW-0479">Metal-binding</keyword>
<dbReference type="Gene3D" id="3.40.190.80">
    <property type="match status" value="1"/>
</dbReference>
<protein>
    <submittedName>
        <fullName evidence="7">Histidinol phosphate phosphatase</fullName>
    </submittedName>
</protein>
<evidence type="ECO:0000256" key="1">
    <source>
        <dbReference type="ARBA" id="ARBA00001946"/>
    </source>
</evidence>
<dbReference type="GO" id="GO:0016791">
    <property type="term" value="F:phosphatase activity"/>
    <property type="evidence" value="ECO:0007669"/>
    <property type="project" value="UniProtKB-ARBA"/>
</dbReference>
<keyword evidence="5 6" id="KW-0460">Magnesium</keyword>
<evidence type="ECO:0000313" key="8">
    <source>
        <dbReference type="Proteomes" id="UP000217141"/>
    </source>
</evidence>
<comment type="similarity">
    <text evidence="2">Belongs to the inositol monophosphatase superfamily.</text>
</comment>
<sequence length="269" mass="28572">MTTRDDLALANHLADAAGAAIRPFFRARYDMEYKADKSPVTQADRAAEAAIRAILEKERPGDGIIGEEYGSVREGAERVWILDPIDGTRSFIAGRPIFGTLIALTQGGWPTIGVIDQPIANERWAGMAGQPTTFNGQPVRTRVCRALEGAGIATTSPHLFDDGDVPYYMALVAAVSGGSPRQGPVYGGDCYNYGLVASGFLDIVIESGLQSYDFAALVPVVEGAGGLMCDWNGEPLTADSDGRVLALGDPARLEDVLEAMAGATDHHHH</sequence>
<dbReference type="InterPro" id="IPR051090">
    <property type="entry name" value="Inositol_monoP_superfamily"/>
</dbReference>
<name>A0A249MQN2_SPHXE</name>
<feature type="binding site" evidence="6">
    <location>
        <position position="67"/>
    </location>
    <ligand>
        <name>Mg(2+)</name>
        <dbReference type="ChEBI" id="CHEBI:18420"/>
        <label>1</label>
        <note>catalytic</note>
    </ligand>
</feature>
<dbReference type="GO" id="GO:0000105">
    <property type="term" value="P:L-histidine biosynthetic process"/>
    <property type="evidence" value="ECO:0007669"/>
    <property type="project" value="TreeGrafter"/>
</dbReference>
<evidence type="ECO:0000313" key="7">
    <source>
        <dbReference type="EMBL" id="ASY43660.1"/>
    </source>
</evidence>
<feature type="binding site" evidence="6">
    <location>
        <position position="83"/>
    </location>
    <ligand>
        <name>Mg(2+)</name>
        <dbReference type="ChEBI" id="CHEBI:18420"/>
        <label>1</label>
        <note>catalytic</note>
    </ligand>
</feature>
<evidence type="ECO:0000256" key="6">
    <source>
        <dbReference type="PIRSR" id="PIRSR600760-2"/>
    </source>
</evidence>
<dbReference type="KEGG" id="shyd:CJD35_03705"/>
<dbReference type="RefSeq" id="WP_017184254.1">
    <property type="nucleotide sequence ID" value="NZ_CP022745.1"/>
</dbReference>
<organism evidence="7 8">
    <name type="scientific">Sphingobium xenophagum</name>
    <dbReference type="NCBI Taxonomy" id="121428"/>
    <lineage>
        <taxon>Bacteria</taxon>
        <taxon>Pseudomonadati</taxon>
        <taxon>Pseudomonadota</taxon>
        <taxon>Alphaproteobacteria</taxon>
        <taxon>Sphingomonadales</taxon>
        <taxon>Sphingomonadaceae</taxon>
        <taxon>Sphingobium</taxon>
    </lineage>
</organism>
<evidence type="ECO:0000256" key="3">
    <source>
        <dbReference type="ARBA" id="ARBA00022723"/>
    </source>
</evidence>
<accession>A0A249MQN2</accession>